<accession>A0ABX5EG20</accession>
<name>A0ABX5EG20_9MICO</name>
<keyword evidence="1" id="KW-0472">Membrane</keyword>
<dbReference type="Pfam" id="PF09997">
    <property type="entry name" value="DUF2238"/>
    <property type="match status" value="1"/>
</dbReference>
<keyword evidence="1" id="KW-1133">Transmembrane helix</keyword>
<dbReference type="RefSeq" id="WP_243400845.1">
    <property type="nucleotide sequence ID" value="NZ_PVTX01000003.1"/>
</dbReference>
<evidence type="ECO:0000313" key="3">
    <source>
        <dbReference type="Proteomes" id="UP000239895"/>
    </source>
</evidence>
<feature type="transmembrane region" description="Helical" evidence="1">
    <location>
        <begin position="135"/>
        <end position="157"/>
    </location>
</feature>
<dbReference type="InterPro" id="IPR014509">
    <property type="entry name" value="YjdF-like"/>
</dbReference>
<evidence type="ECO:0000313" key="2">
    <source>
        <dbReference type="EMBL" id="PRZ08347.1"/>
    </source>
</evidence>
<proteinExistence type="predicted"/>
<keyword evidence="3" id="KW-1185">Reference proteome</keyword>
<feature type="transmembrane region" description="Helical" evidence="1">
    <location>
        <begin position="102"/>
        <end position="123"/>
    </location>
</feature>
<protein>
    <submittedName>
        <fullName evidence="2">Uncharacterized protein</fullName>
    </submittedName>
</protein>
<keyword evidence="1" id="KW-0812">Transmembrane</keyword>
<reference evidence="2 3" key="1">
    <citation type="submission" date="2018-03" db="EMBL/GenBank/DDBJ databases">
        <title>Comparative analysis of microorganisms from saline springs in Andes Mountain Range, Colombia.</title>
        <authorList>
            <person name="Rubin E."/>
        </authorList>
    </citation>
    <scope>NUCLEOTIDE SEQUENCE [LARGE SCALE GENOMIC DNA]</scope>
    <source>
        <strain evidence="2 3">CG 23</strain>
    </source>
</reference>
<feature type="transmembrane region" description="Helical" evidence="1">
    <location>
        <begin position="75"/>
        <end position="96"/>
    </location>
</feature>
<feature type="transmembrane region" description="Helical" evidence="1">
    <location>
        <begin position="37"/>
        <end position="63"/>
    </location>
</feature>
<dbReference type="Proteomes" id="UP000239895">
    <property type="component" value="Unassembled WGS sequence"/>
</dbReference>
<feature type="transmembrane region" description="Helical" evidence="1">
    <location>
        <begin position="177"/>
        <end position="198"/>
    </location>
</feature>
<sequence>MTSAPSTSSPAATWRTAWRAEPGRPWWGIALGDLLRVAALVSVVLAGILFGGTATALFLFVLGGTMLPRAIGTPAALDISYCAALLAAAWCAQLEVYQRVDWLDLVVHAATTGAIAAVAHQAFARAGLIAPARRARASAALQIVGLGSVVAVVWELLEWAGYTFVDDTIFVTYPDTLGDLAAGLVGSAVAAALVARGVRGVA</sequence>
<evidence type="ECO:0000256" key="1">
    <source>
        <dbReference type="SAM" id="Phobius"/>
    </source>
</evidence>
<dbReference type="EMBL" id="PVTX01000003">
    <property type="protein sequence ID" value="PRZ08347.1"/>
    <property type="molecule type" value="Genomic_DNA"/>
</dbReference>
<organism evidence="2 3">
    <name type="scientific">Isoptericola halotolerans</name>
    <dbReference type="NCBI Taxonomy" id="300560"/>
    <lineage>
        <taxon>Bacteria</taxon>
        <taxon>Bacillati</taxon>
        <taxon>Actinomycetota</taxon>
        <taxon>Actinomycetes</taxon>
        <taxon>Micrococcales</taxon>
        <taxon>Promicromonosporaceae</taxon>
        <taxon>Isoptericola</taxon>
    </lineage>
</organism>
<comment type="caution">
    <text evidence="2">The sequence shown here is derived from an EMBL/GenBank/DDBJ whole genome shotgun (WGS) entry which is preliminary data.</text>
</comment>
<gene>
    <name evidence="2" type="ORF">BCL65_103277</name>
</gene>